<organism evidence="2 3">
    <name type="scientific">Luteolibacter algae</name>
    <dbReference type="NCBI Taxonomy" id="454151"/>
    <lineage>
        <taxon>Bacteria</taxon>
        <taxon>Pseudomonadati</taxon>
        <taxon>Verrucomicrobiota</taxon>
        <taxon>Verrucomicrobiia</taxon>
        <taxon>Verrucomicrobiales</taxon>
        <taxon>Verrucomicrobiaceae</taxon>
        <taxon>Luteolibacter</taxon>
    </lineage>
</organism>
<comment type="caution">
    <text evidence="2">The sequence shown here is derived from an EMBL/GenBank/DDBJ whole genome shotgun (WGS) entry which is preliminary data.</text>
</comment>
<dbReference type="PROSITE" id="PS51257">
    <property type="entry name" value="PROKAR_LIPOPROTEIN"/>
    <property type="match status" value="1"/>
</dbReference>
<keyword evidence="3" id="KW-1185">Reference proteome</keyword>
<sequence length="148" mass="16561">MKSLLSLSTVLAGAAALLMSSCAPSTPESRIYQNPHLYGRLSKKDQDLVSRGEIANGMSKDAVILAWGNPADKVDGFRDGRRMERWDYTGTKPVVTNNVFGGYRSGYYGPYRYSGFGGGFGPEITYVPYRKSSVWFVNDKVNEWERQR</sequence>
<feature type="signal peptide" evidence="1">
    <location>
        <begin position="1"/>
        <end position="25"/>
    </location>
</feature>
<accession>A0ABW5DCC8</accession>
<name>A0ABW5DCC8_9BACT</name>
<dbReference type="EMBL" id="JBHUIT010000031">
    <property type="protein sequence ID" value="MFD2257564.1"/>
    <property type="molecule type" value="Genomic_DNA"/>
</dbReference>
<protein>
    <recommendedName>
        <fullName evidence="4">Lipoprotein</fullName>
    </recommendedName>
</protein>
<dbReference type="Proteomes" id="UP001597375">
    <property type="component" value="Unassembled WGS sequence"/>
</dbReference>
<feature type="chain" id="PRO_5045104486" description="Lipoprotein" evidence="1">
    <location>
        <begin position="26"/>
        <end position="148"/>
    </location>
</feature>
<reference evidence="3" key="1">
    <citation type="journal article" date="2019" name="Int. J. Syst. Evol. Microbiol.">
        <title>The Global Catalogue of Microorganisms (GCM) 10K type strain sequencing project: providing services to taxonomists for standard genome sequencing and annotation.</title>
        <authorList>
            <consortium name="The Broad Institute Genomics Platform"/>
            <consortium name="The Broad Institute Genome Sequencing Center for Infectious Disease"/>
            <person name="Wu L."/>
            <person name="Ma J."/>
        </authorList>
    </citation>
    <scope>NUCLEOTIDE SEQUENCE [LARGE SCALE GENOMIC DNA]</scope>
    <source>
        <strain evidence="3">CGMCC 4.7106</strain>
    </source>
</reference>
<evidence type="ECO:0000313" key="3">
    <source>
        <dbReference type="Proteomes" id="UP001597375"/>
    </source>
</evidence>
<dbReference type="RefSeq" id="WP_386820880.1">
    <property type="nucleotide sequence ID" value="NZ_JBHUIT010000031.1"/>
</dbReference>
<gene>
    <name evidence="2" type="ORF">ACFSSA_12850</name>
</gene>
<proteinExistence type="predicted"/>
<evidence type="ECO:0000313" key="2">
    <source>
        <dbReference type="EMBL" id="MFD2257564.1"/>
    </source>
</evidence>
<keyword evidence="1" id="KW-0732">Signal</keyword>
<evidence type="ECO:0008006" key="4">
    <source>
        <dbReference type="Google" id="ProtNLM"/>
    </source>
</evidence>
<evidence type="ECO:0000256" key="1">
    <source>
        <dbReference type="SAM" id="SignalP"/>
    </source>
</evidence>